<reference evidence="2" key="1">
    <citation type="submission" date="2010-08" db="EMBL/GenBank/DDBJ databases">
        <authorList>
            <consortium name="Caenorhabditis japonica Sequencing Consortium"/>
            <person name="Wilson R.K."/>
        </authorList>
    </citation>
    <scope>NUCLEOTIDE SEQUENCE [LARGE SCALE GENOMIC DNA]</scope>
    <source>
        <strain evidence="2">DF5081</strain>
    </source>
</reference>
<keyword evidence="2" id="KW-1185">Reference proteome</keyword>
<name>A0A2Q4T005_CAEJA</name>
<evidence type="ECO:0000313" key="1">
    <source>
        <dbReference type="EnsemblMetazoa" id="CJA36903.1"/>
    </source>
</evidence>
<dbReference type="InParanoid" id="A0A2Q4T005"/>
<accession>A0A2Q4T005</accession>
<reference evidence="1" key="2">
    <citation type="submission" date="2022-06" db="UniProtKB">
        <authorList>
            <consortium name="EnsemblMetazoa"/>
        </authorList>
    </citation>
    <scope>IDENTIFICATION</scope>
    <source>
        <strain evidence="1">DF5081</strain>
    </source>
</reference>
<evidence type="ECO:0000313" key="2">
    <source>
        <dbReference type="Proteomes" id="UP000005237"/>
    </source>
</evidence>
<dbReference type="EnsemblMetazoa" id="CJA36903.1">
    <property type="protein sequence ID" value="CJA36903.1"/>
    <property type="gene ID" value="WBGene00212750"/>
</dbReference>
<sequence length="98" mass="10774">MERILGGSVGCSASWSGFVADRLADWRHGADSWRLGWLCDVMEQIRGRSAGSFGVVERIRGVSAGWVGGVAQLVWRREAACWWYVAAGLDNTIIFEAN</sequence>
<dbReference type="AlphaFoldDB" id="A0A2Q4T005"/>
<protein>
    <submittedName>
        <fullName evidence="1">Uncharacterized protein</fullName>
    </submittedName>
</protein>
<organism evidence="1 2">
    <name type="scientific">Caenorhabditis japonica</name>
    <dbReference type="NCBI Taxonomy" id="281687"/>
    <lineage>
        <taxon>Eukaryota</taxon>
        <taxon>Metazoa</taxon>
        <taxon>Ecdysozoa</taxon>
        <taxon>Nematoda</taxon>
        <taxon>Chromadorea</taxon>
        <taxon>Rhabditida</taxon>
        <taxon>Rhabditina</taxon>
        <taxon>Rhabditomorpha</taxon>
        <taxon>Rhabditoidea</taxon>
        <taxon>Rhabditidae</taxon>
        <taxon>Peloderinae</taxon>
        <taxon>Caenorhabditis</taxon>
    </lineage>
</organism>
<dbReference type="Proteomes" id="UP000005237">
    <property type="component" value="Unassembled WGS sequence"/>
</dbReference>
<proteinExistence type="predicted"/>
<dbReference type="EnsemblMetazoa" id="CJA40117.1">
    <property type="protein sequence ID" value="CJA40117.1"/>
    <property type="gene ID" value="WBGene00215965"/>
</dbReference>